<protein>
    <submittedName>
        <fullName evidence="13">Methyl-accepting chemotaxis sensory transducer with Cache sensor</fullName>
    </submittedName>
</protein>
<dbReference type="AlphaFoldDB" id="A0A0E3JZE8"/>
<accession>A0A0E3JZE8</accession>
<evidence type="ECO:0000259" key="11">
    <source>
        <dbReference type="PROSITE" id="PS50111"/>
    </source>
</evidence>
<evidence type="ECO:0000256" key="7">
    <source>
        <dbReference type="ARBA" id="ARBA00023224"/>
    </source>
</evidence>
<evidence type="ECO:0000256" key="2">
    <source>
        <dbReference type="ARBA" id="ARBA00022475"/>
    </source>
</evidence>
<dbReference type="Pfam" id="PF00015">
    <property type="entry name" value="MCPsignal"/>
    <property type="match status" value="1"/>
</dbReference>
<dbReference type="GO" id="GO:0006935">
    <property type="term" value="P:chemotaxis"/>
    <property type="evidence" value="ECO:0007669"/>
    <property type="project" value="UniProtKB-KW"/>
</dbReference>
<dbReference type="SMART" id="SM00283">
    <property type="entry name" value="MA"/>
    <property type="match status" value="1"/>
</dbReference>
<dbReference type="Gene3D" id="3.30.450.20">
    <property type="entry name" value="PAS domain"/>
    <property type="match status" value="1"/>
</dbReference>
<name>A0A0E3JZE8_CLOSL</name>
<evidence type="ECO:0000256" key="9">
    <source>
        <dbReference type="PROSITE-ProRule" id="PRU00284"/>
    </source>
</evidence>
<feature type="transmembrane region" description="Helical" evidence="10">
    <location>
        <begin position="280"/>
        <end position="302"/>
    </location>
</feature>
<dbReference type="PROSITE" id="PS50885">
    <property type="entry name" value="HAMP"/>
    <property type="match status" value="1"/>
</dbReference>
<dbReference type="STRING" id="1548.CSCA_1108"/>
<keyword evidence="5 10" id="KW-1133">Transmembrane helix</keyword>
<dbReference type="CDD" id="cd12912">
    <property type="entry name" value="PDC2_MCP_like"/>
    <property type="match status" value="1"/>
</dbReference>
<keyword evidence="7 9" id="KW-0807">Transducer</keyword>
<feature type="transmembrane region" description="Helical" evidence="10">
    <location>
        <begin position="12"/>
        <end position="29"/>
    </location>
</feature>
<feature type="domain" description="HAMP" evidence="12">
    <location>
        <begin position="304"/>
        <end position="355"/>
    </location>
</feature>
<evidence type="ECO:0000256" key="8">
    <source>
        <dbReference type="ARBA" id="ARBA00029447"/>
    </source>
</evidence>
<dbReference type="Gene3D" id="1.10.287.950">
    <property type="entry name" value="Methyl-accepting chemotaxis protein"/>
    <property type="match status" value="1"/>
</dbReference>
<dbReference type="GO" id="GO:0007165">
    <property type="term" value="P:signal transduction"/>
    <property type="evidence" value="ECO:0007669"/>
    <property type="project" value="UniProtKB-KW"/>
</dbReference>
<evidence type="ECO:0000313" key="14">
    <source>
        <dbReference type="Proteomes" id="UP000033115"/>
    </source>
</evidence>
<feature type="domain" description="Methyl-accepting transducer" evidence="11">
    <location>
        <begin position="374"/>
        <end position="624"/>
    </location>
</feature>
<dbReference type="PANTHER" id="PTHR32089:SF112">
    <property type="entry name" value="LYSOZYME-LIKE PROTEIN-RELATED"/>
    <property type="match status" value="1"/>
</dbReference>
<dbReference type="KEGG" id="csq:CSCA_1108"/>
<keyword evidence="3" id="KW-0145">Chemotaxis</keyword>
<evidence type="ECO:0000313" key="13">
    <source>
        <dbReference type="EMBL" id="AKA68233.1"/>
    </source>
</evidence>
<evidence type="ECO:0000256" key="1">
    <source>
        <dbReference type="ARBA" id="ARBA00004651"/>
    </source>
</evidence>
<dbReference type="Gene3D" id="6.10.340.10">
    <property type="match status" value="1"/>
</dbReference>
<organism evidence="13 14">
    <name type="scientific">Clostridium scatologenes</name>
    <dbReference type="NCBI Taxonomy" id="1548"/>
    <lineage>
        <taxon>Bacteria</taxon>
        <taxon>Bacillati</taxon>
        <taxon>Bacillota</taxon>
        <taxon>Clostridia</taxon>
        <taxon>Eubacteriales</taxon>
        <taxon>Clostridiaceae</taxon>
        <taxon>Clostridium</taxon>
    </lineage>
</organism>
<gene>
    <name evidence="13" type="ORF">CSCA_1108</name>
</gene>
<reference evidence="13 14" key="1">
    <citation type="journal article" date="2015" name="J. Biotechnol.">
        <title>Complete genome sequence of a malodorant-producing acetogen, Clostridium scatologenes ATCC 25775(T).</title>
        <authorList>
            <person name="Zhu Z."/>
            <person name="Guo T."/>
            <person name="Zheng H."/>
            <person name="Song T."/>
            <person name="Ouyang P."/>
            <person name="Xie J."/>
        </authorList>
    </citation>
    <scope>NUCLEOTIDE SEQUENCE [LARGE SCALE GENOMIC DNA]</scope>
    <source>
        <strain evidence="13 14">ATCC 25775</strain>
    </source>
</reference>
<dbReference type="EMBL" id="CP009933">
    <property type="protein sequence ID" value="AKA68233.1"/>
    <property type="molecule type" value="Genomic_DNA"/>
</dbReference>
<dbReference type="SUPFAM" id="SSF58104">
    <property type="entry name" value="Methyl-accepting chemotaxis protein (MCP) signaling domain"/>
    <property type="match status" value="1"/>
</dbReference>
<keyword evidence="4 10" id="KW-0812">Transmembrane</keyword>
<keyword evidence="2" id="KW-1003">Cell membrane</keyword>
<keyword evidence="14" id="KW-1185">Reference proteome</keyword>
<dbReference type="PROSITE" id="PS50111">
    <property type="entry name" value="CHEMOTAXIS_TRANSDUC_2"/>
    <property type="match status" value="1"/>
</dbReference>
<dbReference type="InterPro" id="IPR004089">
    <property type="entry name" value="MCPsignal_dom"/>
</dbReference>
<dbReference type="CDD" id="cd06225">
    <property type="entry name" value="HAMP"/>
    <property type="match status" value="1"/>
</dbReference>
<comment type="subcellular location">
    <subcellularLocation>
        <location evidence="1">Cell membrane</location>
        <topology evidence="1">Multi-pass membrane protein</topology>
    </subcellularLocation>
</comment>
<dbReference type="GO" id="GO:0005886">
    <property type="term" value="C:plasma membrane"/>
    <property type="evidence" value="ECO:0007669"/>
    <property type="project" value="UniProtKB-SubCell"/>
</dbReference>
<evidence type="ECO:0000256" key="3">
    <source>
        <dbReference type="ARBA" id="ARBA00022500"/>
    </source>
</evidence>
<dbReference type="Pfam" id="PF02743">
    <property type="entry name" value="dCache_1"/>
    <property type="match status" value="1"/>
</dbReference>
<evidence type="ECO:0000256" key="5">
    <source>
        <dbReference type="ARBA" id="ARBA00022989"/>
    </source>
</evidence>
<dbReference type="RefSeq" id="WP_029159717.1">
    <property type="nucleotide sequence ID" value="NZ_CP009933.1"/>
</dbReference>
<dbReference type="Proteomes" id="UP000033115">
    <property type="component" value="Chromosome"/>
</dbReference>
<proteinExistence type="inferred from homology"/>
<dbReference type="HOGENOM" id="CLU_000445_107_19_9"/>
<evidence type="ECO:0000256" key="10">
    <source>
        <dbReference type="SAM" id="Phobius"/>
    </source>
</evidence>
<sequence>MKKRNSLQLKAISIISFIFILIISILTIICYNNSKKSILNSMGSSGKQTVTIHAQDLSSWINSRLSQMQVIANTELVSSMNYDKIIPYFQREQKNYNGIYNSLGIGDTKGKLILQNKVLIDIGSENTFPLVMQGKSVISNPFTAKENPSDWIISMECPVKDIGTNNVIGVVSGACLVSTVFKETTNFHLGKTDKVYILNKDGTVLFHPDNKLINNNNFLKSSNNQYANLVKQAVSQNSFSGEFKDNAETKMLFSSHVEGTDWYMFLEVPTSEYTSSINSLLYSTSIVAIISIILLIIILTFLTKYLFNRLLNVSQAAEKVADGYLVDYLPETSDELGTFNAIFNKMVKNLKDIVLKLRNVSDIVSFSSKNYKEIGFKVAESAKCIQENITDLASGSKVTASEISNVTKYIGDMEKQSKNLVEISTNIDTMILEAKNNISDGSYNLNSTMDLLSNMKNSILNSSKVITKLSDGSKNIENITTSISSISDQTNLLALNASIEAARAGEHGKGFSVVAEEIRKLAEESSKSTEKISKEISEIQKQVLEASLTMKDSINYMESGTSSMETISDTFCKISNKIEKIKNVSSNVSEIAKKLLNENINIHKAISNVSSISEEAAANTSSTEEIVNDQEKMFLELKTASKELEDLSILLSNEISKFKVD</sequence>
<dbReference type="InterPro" id="IPR033479">
    <property type="entry name" value="dCache_1"/>
</dbReference>
<evidence type="ECO:0000256" key="6">
    <source>
        <dbReference type="ARBA" id="ARBA00023136"/>
    </source>
</evidence>
<dbReference type="InterPro" id="IPR003660">
    <property type="entry name" value="HAMP_dom"/>
</dbReference>
<keyword evidence="6 10" id="KW-0472">Membrane</keyword>
<evidence type="ECO:0000259" key="12">
    <source>
        <dbReference type="PROSITE" id="PS50885"/>
    </source>
</evidence>
<comment type="similarity">
    <text evidence="8">Belongs to the methyl-accepting chemotaxis (MCP) protein family.</text>
</comment>
<evidence type="ECO:0000256" key="4">
    <source>
        <dbReference type="ARBA" id="ARBA00022692"/>
    </source>
</evidence>
<dbReference type="PANTHER" id="PTHR32089">
    <property type="entry name" value="METHYL-ACCEPTING CHEMOTAXIS PROTEIN MCPB"/>
    <property type="match status" value="1"/>
</dbReference>